<protein>
    <recommendedName>
        <fullName evidence="3">Tetratricopeptide repeat protein</fullName>
    </recommendedName>
</protein>
<sequence length="613" mass="69503">MRYPIFVLLLFFGLPLWAQSLKAYEKAAQAALDRADYYNAIYYYEAVLQSKPQADIYWAYARALAGALAHEQAARAYQKAEKKAEDYPNFYYCYGLSLQQSGQYERAQQAWEKQVAEQLSPYEKAHLQQCLKGLGMIEEQVVDEDWNCQNMGPKINGPSADYAAYKDSLDRLQFSALRQKNAEAAFRSQLYREREKGKKAQQDERIGQQKQLGASCWGKNFASRYLTIIEDSSSYLAYSYLQENGRFSLPKALKGLPDRSSQPHYYAFGEDSAYLYFVHQTAQQKEDIYWAKIAEDTLVLAFAPLGGEINSPGRELSPFRRGDSLFFASDFWAGYGGLDIFCASSDSIFNLGPGLNSAAHELYFYLNQGDSSGYFASNRKGSQQLKEAVCCTDIYQFESSRFLPPLPLEPPLLVQLDSPPPPPVVPSQEEELLTALQQALPLALYFHNDEPDSNSLALSASQTYRQSWGSYAQLFPSYRQQNSSNLAAWEQFEAQASANYQQLQQFEEQLLALLQTGARVEVALRAYCSPRSWTDYNFNLAQRRLDALINNWEEGPLAPYYASGQLQLKSLPLGESQAPKTVNDRFDQPQLSIFSPAAARERRLEIEFVSLKN</sequence>
<evidence type="ECO:0000313" key="2">
    <source>
        <dbReference type="Proteomes" id="UP000005113"/>
    </source>
</evidence>
<dbReference type="Proteomes" id="UP000005113">
    <property type="component" value="Unassembled WGS sequence"/>
</dbReference>
<dbReference type="OrthoDB" id="1488713at2"/>
<proteinExistence type="predicted"/>
<dbReference type="RefSeq" id="WP_002660935.1">
    <property type="nucleotide sequence ID" value="NZ_JH719942.1"/>
</dbReference>
<evidence type="ECO:0000313" key="1">
    <source>
        <dbReference type="EMBL" id="EJF54963.1"/>
    </source>
</evidence>
<dbReference type="AlphaFoldDB" id="J1I919"/>
<evidence type="ECO:0008006" key="3">
    <source>
        <dbReference type="Google" id="ProtNLM"/>
    </source>
</evidence>
<dbReference type="SUPFAM" id="SSF48452">
    <property type="entry name" value="TPR-like"/>
    <property type="match status" value="1"/>
</dbReference>
<accession>J1I919</accession>
<name>J1I919_9BACT</name>
<dbReference type="HOGENOM" id="CLU_381675_0_0_10"/>
<organism evidence="1 2">
    <name type="scientific">Saprospira grandis DSM 2844</name>
    <dbReference type="NCBI Taxonomy" id="694433"/>
    <lineage>
        <taxon>Bacteria</taxon>
        <taxon>Pseudomonadati</taxon>
        <taxon>Bacteroidota</taxon>
        <taxon>Saprospiria</taxon>
        <taxon>Saprospirales</taxon>
        <taxon>Saprospiraceae</taxon>
        <taxon>Saprospira</taxon>
    </lineage>
</organism>
<dbReference type="InterPro" id="IPR011990">
    <property type="entry name" value="TPR-like_helical_dom_sf"/>
</dbReference>
<dbReference type="Gene3D" id="1.25.40.10">
    <property type="entry name" value="Tetratricopeptide repeat domain"/>
    <property type="match status" value="1"/>
</dbReference>
<gene>
    <name evidence="1" type="ORF">SapgrDRAFT_3320</name>
</gene>
<reference evidence="2" key="1">
    <citation type="journal article" date="2012" name="Stand. Genomic Sci.">
        <title>Permanent draft genome sequence of the gliding predator Saprospira grandis strain Sa g1 (= HR1).</title>
        <authorList>
            <person name="Mavromatis K."/>
            <person name="Chertkov O."/>
            <person name="Lapidus A."/>
            <person name="Nolan M."/>
            <person name="Lucas S."/>
            <person name="Tice H."/>
            <person name="Del Rio T.G."/>
            <person name="Cheng J.F."/>
            <person name="Han C."/>
            <person name="Tapia R."/>
            <person name="Bruce D."/>
            <person name="Goodwin L.A."/>
            <person name="Pitluck S."/>
            <person name="Huntemann M."/>
            <person name="Liolios K."/>
            <person name="Pagani I."/>
            <person name="Ivanova N."/>
            <person name="Mikhailova N."/>
            <person name="Pati A."/>
            <person name="Chen A."/>
            <person name="Palaniappan K."/>
            <person name="Land M."/>
            <person name="Brambilla E.M."/>
            <person name="Rohde M."/>
            <person name="Spring S."/>
            <person name="Goker M."/>
            <person name="Detter J.C."/>
            <person name="Bristow J."/>
            <person name="Eisen J.A."/>
            <person name="Markowitz V."/>
            <person name="Hugenholtz P."/>
            <person name="Kyrpides N.C."/>
            <person name="Klenk H.P."/>
            <person name="Woyke T."/>
        </authorList>
    </citation>
    <scope>NUCLEOTIDE SEQUENCE [LARGE SCALE GENOMIC DNA]</scope>
    <source>
        <strain evidence="2">DSM 2844</strain>
    </source>
</reference>
<dbReference type="EMBL" id="JH719942">
    <property type="protein sequence ID" value="EJF54963.1"/>
    <property type="molecule type" value="Genomic_DNA"/>
</dbReference>